<proteinExistence type="predicted"/>
<dbReference type="EMBL" id="CM000640">
    <property type="protein sequence ID" value="EED94272.1"/>
    <property type="molecule type" value="Genomic_DNA"/>
</dbReference>
<dbReference type="KEGG" id="tps:THAPSDRAFT_3462"/>
<dbReference type="Proteomes" id="UP000001449">
    <property type="component" value="Chromosome 3"/>
</dbReference>
<reference evidence="2 3" key="2">
    <citation type="journal article" date="2008" name="Nature">
        <title>The Phaeodactylum genome reveals the evolutionary history of diatom genomes.</title>
        <authorList>
            <person name="Bowler C."/>
            <person name="Allen A.E."/>
            <person name="Badger J.H."/>
            <person name="Grimwood J."/>
            <person name="Jabbari K."/>
            <person name="Kuo A."/>
            <person name="Maheswari U."/>
            <person name="Martens C."/>
            <person name="Maumus F."/>
            <person name="Otillar R.P."/>
            <person name="Rayko E."/>
            <person name="Salamov A."/>
            <person name="Vandepoele K."/>
            <person name="Beszteri B."/>
            <person name="Gruber A."/>
            <person name="Heijde M."/>
            <person name="Katinka M."/>
            <person name="Mock T."/>
            <person name="Valentin K."/>
            <person name="Verret F."/>
            <person name="Berges J.A."/>
            <person name="Brownlee C."/>
            <person name="Cadoret J.P."/>
            <person name="Chiovitti A."/>
            <person name="Choi C.J."/>
            <person name="Coesel S."/>
            <person name="De Martino A."/>
            <person name="Detter J.C."/>
            <person name="Durkin C."/>
            <person name="Falciatore A."/>
            <person name="Fournet J."/>
            <person name="Haruta M."/>
            <person name="Huysman M.J."/>
            <person name="Jenkins B.D."/>
            <person name="Jiroutova K."/>
            <person name="Jorgensen R.E."/>
            <person name="Joubert Y."/>
            <person name="Kaplan A."/>
            <person name="Kroger N."/>
            <person name="Kroth P.G."/>
            <person name="La Roche J."/>
            <person name="Lindquist E."/>
            <person name="Lommer M."/>
            <person name="Martin-Jezequel V."/>
            <person name="Lopez P.J."/>
            <person name="Lucas S."/>
            <person name="Mangogna M."/>
            <person name="McGinnis K."/>
            <person name="Medlin L.K."/>
            <person name="Montsant A."/>
            <person name="Oudot-Le Secq M.P."/>
            <person name="Napoli C."/>
            <person name="Obornik M."/>
            <person name="Parker M.S."/>
            <person name="Petit J.L."/>
            <person name="Porcel B.M."/>
            <person name="Poulsen N."/>
            <person name="Robison M."/>
            <person name="Rychlewski L."/>
            <person name="Rynearson T.A."/>
            <person name="Schmutz J."/>
            <person name="Shapiro H."/>
            <person name="Siaut M."/>
            <person name="Stanley M."/>
            <person name="Sussman M.R."/>
            <person name="Taylor A.R."/>
            <person name="Vardi A."/>
            <person name="von Dassow P."/>
            <person name="Vyverman W."/>
            <person name="Willis A."/>
            <person name="Wyrwicz L.S."/>
            <person name="Rokhsar D.S."/>
            <person name="Weissenbach J."/>
            <person name="Armbrust E.V."/>
            <person name="Green B.R."/>
            <person name="Van de Peer Y."/>
            <person name="Grigoriev I.V."/>
        </authorList>
    </citation>
    <scope>NUCLEOTIDE SEQUENCE [LARGE SCALE GENOMIC DNA]</scope>
    <source>
        <strain evidence="2 3">CCMP1335</strain>
    </source>
</reference>
<feature type="non-terminal residue" evidence="2">
    <location>
        <position position="1"/>
    </location>
</feature>
<accession>B8BXV4</accession>
<feature type="region of interest" description="Disordered" evidence="1">
    <location>
        <begin position="308"/>
        <end position="349"/>
    </location>
</feature>
<feature type="compositionally biased region" description="Acidic residues" evidence="1">
    <location>
        <begin position="336"/>
        <end position="348"/>
    </location>
</feature>
<feature type="region of interest" description="Disordered" evidence="1">
    <location>
        <begin position="250"/>
        <end position="273"/>
    </location>
</feature>
<feature type="region of interest" description="Disordered" evidence="1">
    <location>
        <begin position="60"/>
        <end position="176"/>
    </location>
</feature>
<feature type="compositionally biased region" description="Basic and acidic residues" evidence="1">
    <location>
        <begin position="97"/>
        <end position="107"/>
    </location>
</feature>
<dbReference type="HOGENOM" id="CLU_626430_0_0_1"/>
<dbReference type="PaxDb" id="35128-Thaps3462"/>
<dbReference type="AlphaFoldDB" id="B8BXV4"/>
<feature type="compositionally biased region" description="Basic and acidic residues" evidence="1">
    <location>
        <begin position="308"/>
        <end position="320"/>
    </location>
</feature>
<feature type="region of interest" description="Disordered" evidence="1">
    <location>
        <begin position="1"/>
        <end position="20"/>
    </location>
</feature>
<feature type="compositionally biased region" description="Polar residues" evidence="1">
    <location>
        <begin position="156"/>
        <end position="169"/>
    </location>
</feature>
<feature type="compositionally biased region" description="Polar residues" evidence="1">
    <location>
        <begin position="109"/>
        <end position="129"/>
    </location>
</feature>
<organism evidence="2 3">
    <name type="scientific">Thalassiosira pseudonana</name>
    <name type="common">Marine diatom</name>
    <name type="synonym">Cyclotella nana</name>
    <dbReference type="NCBI Taxonomy" id="35128"/>
    <lineage>
        <taxon>Eukaryota</taxon>
        <taxon>Sar</taxon>
        <taxon>Stramenopiles</taxon>
        <taxon>Ochrophyta</taxon>
        <taxon>Bacillariophyta</taxon>
        <taxon>Coscinodiscophyceae</taxon>
        <taxon>Thalassiosirophycidae</taxon>
        <taxon>Thalassiosirales</taxon>
        <taxon>Thalassiosiraceae</taxon>
        <taxon>Thalassiosira</taxon>
    </lineage>
</organism>
<protein>
    <submittedName>
        <fullName evidence="2">Uncharacterized protein</fullName>
    </submittedName>
</protein>
<feature type="compositionally biased region" description="Polar residues" evidence="1">
    <location>
        <begin position="420"/>
        <end position="429"/>
    </location>
</feature>
<evidence type="ECO:0000313" key="2">
    <source>
        <dbReference type="EMBL" id="EED94272.1"/>
    </source>
</evidence>
<evidence type="ECO:0000256" key="1">
    <source>
        <dbReference type="SAM" id="MobiDB-lite"/>
    </source>
</evidence>
<keyword evidence="3" id="KW-1185">Reference proteome</keyword>
<gene>
    <name evidence="2" type="ORF">THAPSDRAFT_3462</name>
</gene>
<reference evidence="2 3" key="1">
    <citation type="journal article" date="2004" name="Science">
        <title>The genome of the diatom Thalassiosira pseudonana: ecology, evolution, and metabolism.</title>
        <authorList>
            <person name="Armbrust E.V."/>
            <person name="Berges J.A."/>
            <person name="Bowler C."/>
            <person name="Green B.R."/>
            <person name="Martinez D."/>
            <person name="Putnam N.H."/>
            <person name="Zhou S."/>
            <person name="Allen A.E."/>
            <person name="Apt K.E."/>
            <person name="Bechner M."/>
            <person name="Brzezinski M.A."/>
            <person name="Chaal B.K."/>
            <person name="Chiovitti A."/>
            <person name="Davis A.K."/>
            <person name="Demarest M.S."/>
            <person name="Detter J.C."/>
            <person name="Glavina T."/>
            <person name="Goodstein D."/>
            <person name="Hadi M.Z."/>
            <person name="Hellsten U."/>
            <person name="Hildebrand M."/>
            <person name="Jenkins B.D."/>
            <person name="Jurka J."/>
            <person name="Kapitonov V.V."/>
            <person name="Kroger N."/>
            <person name="Lau W.W."/>
            <person name="Lane T.W."/>
            <person name="Larimer F.W."/>
            <person name="Lippmeier J.C."/>
            <person name="Lucas S."/>
            <person name="Medina M."/>
            <person name="Montsant A."/>
            <person name="Obornik M."/>
            <person name="Parker M.S."/>
            <person name="Palenik B."/>
            <person name="Pazour G.J."/>
            <person name="Richardson P.M."/>
            <person name="Rynearson T.A."/>
            <person name="Saito M.A."/>
            <person name="Schwartz D.C."/>
            <person name="Thamatrakoln K."/>
            <person name="Valentin K."/>
            <person name="Vardi A."/>
            <person name="Wilkerson F.P."/>
            <person name="Rokhsar D.S."/>
        </authorList>
    </citation>
    <scope>NUCLEOTIDE SEQUENCE [LARGE SCALE GENOMIC DNA]</scope>
    <source>
        <strain evidence="2 3">CCMP1335</strain>
    </source>
</reference>
<name>B8BXV4_THAPS</name>
<evidence type="ECO:0000313" key="3">
    <source>
        <dbReference type="Proteomes" id="UP000001449"/>
    </source>
</evidence>
<sequence length="438" mass="49743">MDIWTKKKRASESYGGQGMSKYIDSNEARRLSRLKNVRSSIGNCISHNGWQQQQIEKRRREQLRQKRQEAKKKKPIGKGIQVDTSAKPDSTTTGLKLKYDPRTKESRTIVLQQKKPTQTIPSSQVSSFRSGAGNLTIHKRSKAPPSTLQRKPDSNAGASNTTAKEQTSGVDEDCLYNDGSIATYDTSELYTNEWNLPTEQVKGMSLTENKSLNNNSYKRVYTSKRKSFIPRYTTSRREDSVKPKYQIDEGKENADTSFDKPALGGSLSQRTHKAPTRTNKHFGLLRDISSLKREHADALKMLEELDRYEEDKRNNDEASREALNVENEDEHRYLDDTEDYQLGDDDDAYNDRYFNGDENQSCSTTASSMQLANDKEEEEAMVTSIIAHNETFSWLPPGLTDATHLSISLREIEDADEQYDNPQKNTEVNASVDEDSPP</sequence>
<feature type="compositionally biased region" description="Polar residues" evidence="1">
    <location>
        <begin position="82"/>
        <end position="94"/>
    </location>
</feature>
<dbReference type="InParanoid" id="B8BXV4"/>
<dbReference type="RefSeq" id="XP_002288836.1">
    <property type="nucleotide sequence ID" value="XM_002288800.1"/>
</dbReference>
<feature type="region of interest" description="Disordered" evidence="1">
    <location>
        <begin position="412"/>
        <end position="438"/>
    </location>
</feature>
<dbReference type="GeneID" id="7448759"/>